<organism evidence="2 3">
    <name type="scientific">Brucella anthropi</name>
    <name type="common">Ochrobactrum anthropi</name>
    <dbReference type="NCBI Taxonomy" id="529"/>
    <lineage>
        <taxon>Bacteria</taxon>
        <taxon>Pseudomonadati</taxon>
        <taxon>Pseudomonadota</taxon>
        <taxon>Alphaproteobacteria</taxon>
        <taxon>Hyphomicrobiales</taxon>
        <taxon>Brucellaceae</taxon>
        <taxon>Brucella/Ochrobactrum group</taxon>
        <taxon>Brucella</taxon>
    </lineage>
</organism>
<dbReference type="Proteomes" id="UP000642265">
    <property type="component" value="Unassembled WGS sequence"/>
</dbReference>
<sequence>MTVSSTELDVNSEPSTEAAATESVATTEVKGVDSYEAAIEKALSPESEATPASSEQDPENPDPENSGDDEQKDPSELTEEEKKQLTPSQQHRIRELAQKTKAAQEEVTRFQQELEVMKPKAERMDQLIGYMQTHEITPDHLDNALGLTAMINRGDYRQALPILEGLIQQVRQSVGDVLPDDLQQQVNLGYITEQHARELNRAKAGERQMADKMQRERARQDQERQQREVQEVTNRAVNAAEAWNREQATTDPDWNLKRELVTQGMELELRRVGAEGYPRTEKDVRDLLNKVKSTVEQNLSRFRPAPKPITPVTGGSVSPRSAAKPSSYLDAINLGLAKNG</sequence>
<feature type="compositionally biased region" description="Basic and acidic residues" evidence="1">
    <location>
        <begin position="72"/>
        <end position="84"/>
    </location>
</feature>
<feature type="compositionally biased region" description="Basic and acidic residues" evidence="1">
    <location>
        <begin position="204"/>
        <end position="230"/>
    </location>
</feature>
<protein>
    <submittedName>
        <fullName evidence="2">Uncharacterized protein</fullName>
    </submittedName>
</protein>
<evidence type="ECO:0000313" key="2">
    <source>
        <dbReference type="EMBL" id="MBE0561844.1"/>
    </source>
</evidence>
<feature type="region of interest" description="Disordered" evidence="1">
    <location>
        <begin position="303"/>
        <end position="323"/>
    </location>
</feature>
<feature type="region of interest" description="Disordered" evidence="1">
    <location>
        <begin position="204"/>
        <end position="232"/>
    </location>
</feature>
<evidence type="ECO:0000256" key="1">
    <source>
        <dbReference type="SAM" id="MobiDB-lite"/>
    </source>
</evidence>
<dbReference type="AlphaFoldDB" id="A0A8I0N4J6"/>
<feature type="region of interest" description="Disordered" evidence="1">
    <location>
        <begin position="1"/>
        <end position="100"/>
    </location>
</feature>
<comment type="caution">
    <text evidence="2">The sequence shown here is derived from an EMBL/GenBank/DDBJ whole genome shotgun (WGS) entry which is preliminary data.</text>
</comment>
<name>A0A8I0N4J6_BRUAN</name>
<accession>A0A8I0N4J6</accession>
<dbReference type="EMBL" id="JACZKO010000038">
    <property type="protein sequence ID" value="MBE0561844.1"/>
    <property type="molecule type" value="Genomic_DNA"/>
</dbReference>
<feature type="compositionally biased region" description="Low complexity" evidence="1">
    <location>
        <begin position="12"/>
        <end position="29"/>
    </location>
</feature>
<feature type="compositionally biased region" description="Acidic residues" evidence="1">
    <location>
        <begin position="56"/>
        <end position="71"/>
    </location>
</feature>
<gene>
    <name evidence="2" type="ORF">IH622_13660</name>
</gene>
<reference evidence="2" key="1">
    <citation type="submission" date="2020-09" db="EMBL/GenBank/DDBJ databases">
        <authorList>
            <person name="Dalcin Martins P."/>
        </authorList>
    </citation>
    <scope>NUCLEOTIDE SEQUENCE</scope>
    <source>
        <strain evidence="2">MAG47</strain>
    </source>
</reference>
<proteinExistence type="predicted"/>
<reference evidence="2" key="2">
    <citation type="submission" date="2020-10" db="EMBL/GenBank/DDBJ databases">
        <title>Enrichment of novel Verrucomicrobia, Bacteroidetes and Krumholzibacteria in an oxygen-limited, methane- and iron-fed bioreactor inoculated with Bothnian Sea sediments.</title>
        <authorList>
            <person name="Martins P.D."/>
            <person name="de Jong A."/>
            <person name="Lenstra W.K."/>
            <person name="van Helmond N.A.G.M."/>
            <person name="Slomp C.P."/>
            <person name="Jetten M.S.M."/>
            <person name="Welte C.U."/>
            <person name="Rasigraf O."/>
        </authorList>
    </citation>
    <scope>NUCLEOTIDE SEQUENCE</scope>
    <source>
        <strain evidence="2">MAG47</strain>
    </source>
</reference>
<feature type="compositionally biased region" description="Low complexity" evidence="1">
    <location>
        <begin position="44"/>
        <end position="55"/>
    </location>
</feature>
<evidence type="ECO:0000313" key="3">
    <source>
        <dbReference type="Proteomes" id="UP000642265"/>
    </source>
</evidence>